<dbReference type="PANTHER" id="PTHR11731">
    <property type="entry name" value="PROTEASE FAMILY S9B,C DIPEPTIDYL-PEPTIDASE IV-RELATED"/>
    <property type="match status" value="1"/>
</dbReference>
<reference evidence="5" key="1">
    <citation type="submission" date="2024-02" db="EMBL/GenBank/DDBJ databases">
        <title>Sediminibacterium planktonica sp. nov. and Sediminibacterium longus sp. nov., isolated from surface lake and river water.</title>
        <authorList>
            <person name="Watanabe K."/>
            <person name="Takemine S."/>
            <person name="Ishii Y."/>
            <person name="Ogata Y."/>
            <person name="Shindo C."/>
            <person name="Suda W."/>
        </authorList>
    </citation>
    <scope>NUCLEOTIDE SEQUENCE</scope>
    <source>
        <strain evidence="5">KACHI17</strain>
    </source>
</reference>
<name>A0AAT9GGW7_9BACT</name>
<sequence length="841" mass="96355">MRKFLLLSVWLLLAFAVTAQQTPVTKANYAMAARFSPKKLSKMIFSTAVDPHWLKNSDKFWYMYETTEGKKWYIVDPVKGEKKELFNNADLAAKITRIVKDPFDAQNLGLDSMRFVRDENWIQFEVKSTQDETKKDTATTGRRGAAGAAATPAKKVFYFEYNLQTGELIELPDFKKPKRKPNWANISPDGNVIIFGKNYNVYWMDKANYEKALKNENDSTIVEYALTKDGNDDYGYYNDGNLSGSGMTDDEKEKESKRRRPIFALWSPDSKYFTLRRVDNRKVKNLWVINSVANPRPTLETYKYWMPGEKESPVDHLYLFDVVNKSSKELNVSMFKDQAVAVWSDPGKVNTRDDDWRPSVWLGTKDKFYFTRTSRDQKRIDVCVADVATGTVKPVVEERFNTYIEINRIGLINGGKEFIHWSERDGWAHFYLYDENGKLKNQITSGAFHCEDILGIDETKRVLYFSANGKEAGEDPYYLHAYRVNFDGTGLKLLNAGDFDHAMRMNDGNSFFIDNYSRVNTVPKSVLYNAEGKKIMDLETADFSSLFASGYKFPEIFKAKADDGITDIYGVMYKPFDFDSTKKYPLIEYVYPGPQTEAVNKAFGRGFDRTDRLAQMGFVVITLGNRGGHPARSKWYHNYGYGNLRDYGLADKKAVAEQLADRYKYIDIDRVGIHGHSGGGFMSTAAMLVYPDFFKVAVSSAGNHDNSVYNRWWSEQHHGVKEVISDKGDTSFLYSIEKNPDLAKNLKGKLMLSHGDIDNNVHPANTIRMANALIRANKRFDLVILPGQRHGYGDMTEYFFWRQADYFAEHLLGDKTGRSETDIEEMNKEVEQNGRSGGRRN</sequence>
<dbReference type="GO" id="GO:0008239">
    <property type="term" value="F:dipeptidyl-peptidase activity"/>
    <property type="evidence" value="ECO:0007669"/>
    <property type="project" value="TreeGrafter"/>
</dbReference>
<dbReference type="PANTHER" id="PTHR11731:SF193">
    <property type="entry name" value="DIPEPTIDYL PEPTIDASE 9"/>
    <property type="match status" value="1"/>
</dbReference>
<dbReference type="GO" id="GO:0006508">
    <property type="term" value="P:proteolysis"/>
    <property type="evidence" value="ECO:0007669"/>
    <property type="project" value="InterPro"/>
</dbReference>
<dbReference type="Pfam" id="PF00930">
    <property type="entry name" value="DPPIV_N"/>
    <property type="match status" value="1"/>
</dbReference>
<feature type="signal peptide" evidence="2">
    <location>
        <begin position="1"/>
        <end position="19"/>
    </location>
</feature>
<keyword evidence="2" id="KW-0732">Signal</keyword>
<dbReference type="SUPFAM" id="SSF53474">
    <property type="entry name" value="alpha/beta-Hydrolases"/>
    <property type="match status" value="1"/>
</dbReference>
<protein>
    <submittedName>
        <fullName evidence="5">DPP IV N-terminal domain-containing protein</fullName>
    </submittedName>
</protein>
<evidence type="ECO:0000256" key="1">
    <source>
        <dbReference type="SAM" id="MobiDB-lite"/>
    </source>
</evidence>
<feature type="region of interest" description="Disordered" evidence="1">
    <location>
        <begin position="818"/>
        <end position="841"/>
    </location>
</feature>
<feature type="domain" description="Peptidase S9 prolyl oligopeptidase catalytic" evidence="3">
    <location>
        <begin position="613"/>
        <end position="811"/>
    </location>
</feature>
<dbReference type="InterPro" id="IPR050278">
    <property type="entry name" value="Serine_Prot_S9B/DPPIV"/>
</dbReference>
<evidence type="ECO:0000259" key="4">
    <source>
        <dbReference type="Pfam" id="PF00930"/>
    </source>
</evidence>
<dbReference type="InterPro" id="IPR002469">
    <property type="entry name" value="Peptidase_S9B_N"/>
</dbReference>
<dbReference type="SUPFAM" id="SSF82171">
    <property type="entry name" value="DPP6 N-terminal domain-like"/>
    <property type="match status" value="1"/>
</dbReference>
<dbReference type="InterPro" id="IPR001375">
    <property type="entry name" value="Peptidase_S9_cat"/>
</dbReference>
<dbReference type="InterPro" id="IPR029058">
    <property type="entry name" value="AB_hydrolase_fold"/>
</dbReference>
<dbReference type="Gene3D" id="2.140.10.30">
    <property type="entry name" value="Dipeptidylpeptidase IV, N-terminal domain"/>
    <property type="match status" value="1"/>
</dbReference>
<dbReference type="Gene3D" id="3.40.50.1820">
    <property type="entry name" value="alpha/beta hydrolase"/>
    <property type="match status" value="1"/>
</dbReference>
<evidence type="ECO:0000313" key="5">
    <source>
        <dbReference type="EMBL" id="BFG69819.1"/>
    </source>
</evidence>
<dbReference type="GO" id="GO:0008236">
    <property type="term" value="F:serine-type peptidase activity"/>
    <property type="evidence" value="ECO:0007669"/>
    <property type="project" value="InterPro"/>
</dbReference>
<evidence type="ECO:0000259" key="3">
    <source>
        <dbReference type="Pfam" id="PF00326"/>
    </source>
</evidence>
<feature type="domain" description="Dipeptidylpeptidase IV N-terminal" evidence="4">
    <location>
        <begin position="158"/>
        <end position="521"/>
    </location>
</feature>
<dbReference type="Pfam" id="PF00326">
    <property type="entry name" value="Peptidase_S9"/>
    <property type="match status" value="1"/>
</dbReference>
<dbReference type="EMBL" id="AP029612">
    <property type="protein sequence ID" value="BFG69819.1"/>
    <property type="molecule type" value="Genomic_DNA"/>
</dbReference>
<feature type="compositionally biased region" description="Basic and acidic residues" evidence="1">
    <location>
        <begin position="818"/>
        <end position="832"/>
    </location>
</feature>
<gene>
    <name evidence="5" type="ORF">KACHI17_07000</name>
</gene>
<dbReference type="RefSeq" id="WP_353550121.1">
    <property type="nucleotide sequence ID" value="NZ_AP029612.1"/>
</dbReference>
<accession>A0AAT9GGW7</accession>
<feature type="chain" id="PRO_5043456756" evidence="2">
    <location>
        <begin position="20"/>
        <end position="841"/>
    </location>
</feature>
<organism evidence="5">
    <name type="scientific">Sediminibacterium sp. KACHI17</name>
    <dbReference type="NCBI Taxonomy" id="1751071"/>
    <lineage>
        <taxon>Bacteria</taxon>
        <taxon>Pseudomonadati</taxon>
        <taxon>Bacteroidota</taxon>
        <taxon>Chitinophagia</taxon>
        <taxon>Chitinophagales</taxon>
        <taxon>Chitinophagaceae</taxon>
        <taxon>Sediminibacterium</taxon>
    </lineage>
</organism>
<dbReference type="AlphaFoldDB" id="A0AAT9GGW7"/>
<proteinExistence type="predicted"/>
<evidence type="ECO:0000256" key="2">
    <source>
        <dbReference type="SAM" id="SignalP"/>
    </source>
</evidence>